<comment type="caution">
    <text evidence="1">The sequence shown here is derived from an EMBL/GenBank/DDBJ whole genome shotgun (WGS) entry which is preliminary data.</text>
</comment>
<evidence type="ECO:0000313" key="2">
    <source>
        <dbReference type="Proteomes" id="UP000621510"/>
    </source>
</evidence>
<accession>A0ABS1PSL7</accession>
<dbReference type="EMBL" id="JAERRG010000009">
    <property type="protein sequence ID" value="MBL1115427.1"/>
    <property type="molecule type" value="Genomic_DNA"/>
</dbReference>
<name>A0ABS1PSL7_9ACTN</name>
<organism evidence="1 2">
    <name type="scientific">Streptomyces endocoffeicus</name>
    <dbReference type="NCBI Taxonomy" id="2898945"/>
    <lineage>
        <taxon>Bacteria</taxon>
        <taxon>Bacillati</taxon>
        <taxon>Actinomycetota</taxon>
        <taxon>Actinomycetes</taxon>
        <taxon>Kitasatosporales</taxon>
        <taxon>Streptomycetaceae</taxon>
        <taxon>Streptomyces</taxon>
    </lineage>
</organism>
<reference evidence="1 2" key="1">
    <citation type="submission" date="2021-01" db="EMBL/GenBank/DDBJ databases">
        <title>WGS of actinomycetes isolated from Thailand.</title>
        <authorList>
            <person name="Thawai C."/>
        </authorList>
    </citation>
    <scope>NUCLEOTIDE SEQUENCE [LARGE SCALE GENOMIC DNA]</scope>
    <source>
        <strain evidence="1 2">CA3R110</strain>
    </source>
</reference>
<keyword evidence="2" id="KW-1185">Reference proteome</keyword>
<dbReference type="Proteomes" id="UP000621510">
    <property type="component" value="Unassembled WGS sequence"/>
</dbReference>
<proteinExistence type="predicted"/>
<evidence type="ECO:0000313" key="1">
    <source>
        <dbReference type="EMBL" id="MBL1115427.1"/>
    </source>
</evidence>
<sequence length="167" mass="18458">MISKSGRYWSTGITVTYSPLAGRINDEPYSGWHAKLGYQDEGIANNDPDTGQIAIEGTLYTRSPVRDAKIRSGLSIALDTLIADAERLRIEFRVVGPRTEPWLFYRADGEDADYPPPAGWRETLAAEADRIGFRSYATKHSTGFRLVEPGELRYGAPAAPSGEEAHR</sequence>
<dbReference type="RefSeq" id="WP_201853218.1">
    <property type="nucleotide sequence ID" value="NZ_JAERRG010000009.1"/>
</dbReference>
<gene>
    <name evidence="1" type="ORF">JK364_23945</name>
</gene>
<protein>
    <submittedName>
        <fullName evidence="1">Uncharacterized protein</fullName>
    </submittedName>
</protein>